<gene>
    <name evidence="1" type="ORF">SCALOS_LOCUS11164</name>
</gene>
<name>A0ACA9PPX9_9GLOM</name>
<comment type="caution">
    <text evidence="1">The sequence shown here is derived from an EMBL/GenBank/DDBJ whole genome shotgun (WGS) entry which is preliminary data.</text>
</comment>
<evidence type="ECO:0000313" key="1">
    <source>
        <dbReference type="EMBL" id="CAG8718445.1"/>
    </source>
</evidence>
<feature type="non-terminal residue" evidence="1">
    <location>
        <position position="39"/>
    </location>
</feature>
<evidence type="ECO:0000313" key="2">
    <source>
        <dbReference type="Proteomes" id="UP000789860"/>
    </source>
</evidence>
<sequence>VPKAESEYDPEEDERRAQQLKQEKLANAELLRTTNETTD</sequence>
<dbReference type="EMBL" id="CAJVPM010046325">
    <property type="protein sequence ID" value="CAG8718445.1"/>
    <property type="molecule type" value="Genomic_DNA"/>
</dbReference>
<organism evidence="1 2">
    <name type="scientific">Scutellospora calospora</name>
    <dbReference type="NCBI Taxonomy" id="85575"/>
    <lineage>
        <taxon>Eukaryota</taxon>
        <taxon>Fungi</taxon>
        <taxon>Fungi incertae sedis</taxon>
        <taxon>Mucoromycota</taxon>
        <taxon>Glomeromycotina</taxon>
        <taxon>Glomeromycetes</taxon>
        <taxon>Diversisporales</taxon>
        <taxon>Gigasporaceae</taxon>
        <taxon>Scutellospora</taxon>
    </lineage>
</organism>
<dbReference type="Proteomes" id="UP000789860">
    <property type="component" value="Unassembled WGS sequence"/>
</dbReference>
<keyword evidence="2" id="KW-1185">Reference proteome</keyword>
<accession>A0ACA9PPX9</accession>
<reference evidence="1" key="1">
    <citation type="submission" date="2021-06" db="EMBL/GenBank/DDBJ databases">
        <authorList>
            <person name="Kallberg Y."/>
            <person name="Tangrot J."/>
            <person name="Rosling A."/>
        </authorList>
    </citation>
    <scope>NUCLEOTIDE SEQUENCE</scope>
    <source>
        <strain evidence="1">AU212A</strain>
    </source>
</reference>
<protein>
    <submittedName>
        <fullName evidence="1">2146_t:CDS:1</fullName>
    </submittedName>
</protein>
<feature type="non-terminal residue" evidence="1">
    <location>
        <position position="1"/>
    </location>
</feature>
<proteinExistence type="predicted"/>